<dbReference type="Gene3D" id="3.30.70.360">
    <property type="match status" value="1"/>
</dbReference>
<dbReference type="Proteomes" id="UP000034694">
    <property type="component" value="Unassembled WGS sequence"/>
</dbReference>
<dbReference type="InterPro" id="IPR011650">
    <property type="entry name" value="Peptidase_M20_dimer"/>
</dbReference>
<evidence type="ECO:0000256" key="2">
    <source>
        <dbReference type="ARBA" id="ARBA00022723"/>
    </source>
</evidence>
<evidence type="ECO:0000313" key="6">
    <source>
        <dbReference type="Proteomes" id="UP000034694"/>
    </source>
</evidence>
<accession>A0A0G1X475</accession>
<gene>
    <name evidence="5" type="ORF">UY28_C0022G0013</name>
</gene>
<dbReference type="Gene3D" id="3.40.630.10">
    <property type="entry name" value="Zn peptidases"/>
    <property type="match status" value="1"/>
</dbReference>
<sequence>MMTPSLSILSDLLSIPSVSTDPEFASGMEDARSYLLTLFTSLGFTAHLLPGRLHPAVFASYIVNPSHPTVLIYGHYDVQPAGAPSQWTTPAFEPSIRKNRIYARGATDNKGQFMIHVMAVRKMLESDALPINVKFLIEGEEEIGSPGIELLTENYKTLLSADYLFLSDTEMPALGQPAIDITLRGCLDVEIHIQTSAQDLHSGQFGGVAPNPAQILAKFLSRLKNGSNKITLPGFYTDVISPNDEEIRDFRKTEPSDTQLLKEGHYFFVGGGENRYSLNRRRWFEPTLDITGLDSGYTGIGTKSIIPDTASAKISIRFVPDQDPEQIYSSLASSLHHSLPKATVWRLIRYPVASAFKAPTDHPVFELVKSSLKSVFGRPAVFQGQGGSIGSVPVLVRALGLPAVMIGFGLPDENLHSPNEHFSLENYFKGIETMSRIYSALPVLHLPNRPESIPIILETSSPGLL</sequence>
<dbReference type="AlphaFoldDB" id="A0A0G1X475"/>
<dbReference type="GO" id="GO:0046872">
    <property type="term" value="F:metal ion binding"/>
    <property type="evidence" value="ECO:0007669"/>
    <property type="project" value="UniProtKB-KW"/>
</dbReference>
<evidence type="ECO:0000313" key="5">
    <source>
        <dbReference type="EMBL" id="KKU97398.1"/>
    </source>
</evidence>
<dbReference type="GO" id="GO:0006508">
    <property type="term" value="P:proteolysis"/>
    <property type="evidence" value="ECO:0007669"/>
    <property type="project" value="UniProtKB-KW"/>
</dbReference>
<dbReference type="EMBL" id="LCPK01000022">
    <property type="protein sequence ID" value="KKU97398.1"/>
    <property type="molecule type" value="Genomic_DNA"/>
</dbReference>
<dbReference type="PANTHER" id="PTHR43270:SF12">
    <property type="entry name" value="SUCCINYL-DIAMINOPIMELATE DESUCCINYLASE"/>
    <property type="match status" value="1"/>
</dbReference>
<proteinExistence type="predicted"/>
<name>A0A0G1X475_9BACT</name>
<dbReference type="Pfam" id="PF01546">
    <property type="entry name" value="Peptidase_M20"/>
    <property type="match status" value="1"/>
</dbReference>
<dbReference type="GO" id="GO:0008233">
    <property type="term" value="F:peptidase activity"/>
    <property type="evidence" value="ECO:0007669"/>
    <property type="project" value="UniProtKB-KW"/>
</dbReference>
<feature type="domain" description="Peptidase M20 dimerisation" evidence="4">
    <location>
        <begin position="191"/>
        <end position="339"/>
    </location>
</feature>
<dbReference type="InterPro" id="IPR051458">
    <property type="entry name" value="Cyt/Met_Dipeptidase"/>
</dbReference>
<evidence type="ECO:0000259" key="4">
    <source>
        <dbReference type="Pfam" id="PF07687"/>
    </source>
</evidence>
<dbReference type="NCBIfam" id="NF006579">
    <property type="entry name" value="PRK09104.1"/>
    <property type="match status" value="1"/>
</dbReference>
<dbReference type="PANTHER" id="PTHR43270">
    <property type="entry name" value="BETA-ALA-HIS DIPEPTIDASE"/>
    <property type="match status" value="1"/>
</dbReference>
<reference evidence="5 6" key="1">
    <citation type="journal article" date="2015" name="Nature">
        <title>rRNA introns, odd ribosomes, and small enigmatic genomes across a large radiation of phyla.</title>
        <authorList>
            <person name="Brown C.T."/>
            <person name="Hug L.A."/>
            <person name="Thomas B.C."/>
            <person name="Sharon I."/>
            <person name="Castelle C.J."/>
            <person name="Singh A."/>
            <person name="Wilkins M.J."/>
            <person name="Williams K.H."/>
            <person name="Banfield J.F."/>
        </authorList>
    </citation>
    <scope>NUCLEOTIDE SEQUENCE [LARGE SCALE GENOMIC DNA]</scope>
</reference>
<keyword evidence="3" id="KW-0378">Hydrolase</keyword>
<dbReference type="SUPFAM" id="SSF53187">
    <property type="entry name" value="Zn-dependent exopeptidases"/>
    <property type="match status" value="1"/>
</dbReference>
<keyword evidence="2" id="KW-0479">Metal-binding</keyword>
<comment type="caution">
    <text evidence="5">The sequence shown here is derived from an EMBL/GenBank/DDBJ whole genome shotgun (WGS) entry which is preliminary data.</text>
</comment>
<evidence type="ECO:0000256" key="1">
    <source>
        <dbReference type="ARBA" id="ARBA00022670"/>
    </source>
</evidence>
<dbReference type="Pfam" id="PF07687">
    <property type="entry name" value="M20_dimer"/>
    <property type="match status" value="1"/>
</dbReference>
<evidence type="ECO:0000256" key="3">
    <source>
        <dbReference type="ARBA" id="ARBA00022801"/>
    </source>
</evidence>
<organism evidence="5 6">
    <name type="scientific">Candidatus Amesbacteria bacterium GW2011_GWB1_48_13</name>
    <dbReference type="NCBI Taxonomy" id="1618362"/>
    <lineage>
        <taxon>Bacteria</taxon>
        <taxon>Candidatus Amesiibacteriota</taxon>
    </lineage>
</organism>
<dbReference type="PATRIC" id="fig|1618362.3.peg.715"/>
<dbReference type="InterPro" id="IPR002933">
    <property type="entry name" value="Peptidase_M20"/>
</dbReference>
<protein>
    <submittedName>
        <fullName evidence="5">M20/M25/M40 family peptidase</fullName>
    </submittedName>
</protein>
<keyword evidence="1" id="KW-0645">Protease</keyword>